<protein>
    <recommendedName>
        <fullName evidence="3">Phosphoglycerate mutase-like protein</fullName>
    </recommendedName>
</protein>
<dbReference type="PANTHER" id="PTHR48100:SF54">
    <property type="entry name" value="PHOSPHATASE SPAC5H10.03-RELATED"/>
    <property type="match status" value="1"/>
</dbReference>
<dbReference type="SMART" id="SM00855">
    <property type="entry name" value="PGAM"/>
    <property type="match status" value="1"/>
</dbReference>
<dbReference type="InterPro" id="IPR050275">
    <property type="entry name" value="PGM_Phosphatase"/>
</dbReference>
<name>A0A232M512_9EURO</name>
<reference evidence="1 2" key="1">
    <citation type="journal article" date="2015" name="Environ. Microbiol.">
        <title>Metagenome sequence of Elaphomyces granulatus from sporocarp tissue reveals Ascomycota ectomycorrhizal fingerprints of genome expansion and a Proteobacteria-rich microbiome.</title>
        <authorList>
            <person name="Quandt C.A."/>
            <person name="Kohler A."/>
            <person name="Hesse C.N."/>
            <person name="Sharpton T.J."/>
            <person name="Martin F."/>
            <person name="Spatafora J.W."/>
        </authorList>
    </citation>
    <scope>NUCLEOTIDE SEQUENCE [LARGE SCALE GENOMIC DNA]</scope>
    <source>
        <strain evidence="1 2">OSC145934</strain>
    </source>
</reference>
<dbReference type="Pfam" id="PF00300">
    <property type="entry name" value="His_Phos_1"/>
    <property type="match status" value="1"/>
</dbReference>
<dbReference type="OrthoDB" id="496981at2759"/>
<accession>A0A232M512</accession>
<dbReference type="GO" id="GO:0005737">
    <property type="term" value="C:cytoplasm"/>
    <property type="evidence" value="ECO:0007669"/>
    <property type="project" value="TreeGrafter"/>
</dbReference>
<organism evidence="1 2">
    <name type="scientific">Elaphomyces granulatus</name>
    <dbReference type="NCBI Taxonomy" id="519963"/>
    <lineage>
        <taxon>Eukaryota</taxon>
        <taxon>Fungi</taxon>
        <taxon>Dikarya</taxon>
        <taxon>Ascomycota</taxon>
        <taxon>Pezizomycotina</taxon>
        <taxon>Eurotiomycetes</taxon>
        <taxon>Eurotiomycetidae</taxon>
        <taxon>Eurotiales</taxon>
        <taxon>Elaphomycetaceae</taxon>
        <taxon>Elaphomyces</taxon>
    </lineage>
</organism>
<evidence type="ECO:0000313" key="1">
    <source>
        <dbReference type="EMBL" id="OXV11469.1"/>
    </source>
</evidence>
<gene>
    <name evidence="1" type="ORF">Egran_00770</name>
</gene>
<keyword evidence="2" id="KW-1185">Reference proteome</keyword>
<dbReference type="Proteomes" id="UP000243515">
    <property type="component" value="Unassembled WGS sequence"/>
</dbReference>
<comment type="caution">
    <text evidence="1">The sequence shown here is derived from an EMBL/GenBank/DDBJ whole genome shotgun (WGS) entry which is preliminary data.</text>
</comment>
<evidence type="ECO:0008006" key="3">
    <source>
        <dbReference type="Google" id="ProtNLM"/>
    </source>
</evidence>
<dbReference type="InterPro" id="IPR029033">
    <property type="entry name" value="His_PPase_superfam"/>
</dbReference>
<dbReference type="PANTHER" id="PTHR48100">
    <property type="entry name" value="BROAD-SPECIFICITY PHOSPHATASE YOR283W-RELATED"/>
    <property type="match status" value="1"/>
</dbReference>
<dbReference type="SUPFAM" id="SSF53254">
    <property type="entry name" value="Phosphoglycerate mutase-like"/>
    <property type="match status" value="1"/>
</dbReference>
<proteinExistence type="predicted"/>
<dbReference type="AlphaFoldDB" id="A0A232M512"/>
<dbReference type="CDD" id="cd07067">
    <property type="entry name" value="HP_PGM_like"/>
    <property type="match status" value="1"/>
</dbReference>
<dbReference type="GO" id="GO:0016791">
    <property type="term" value="F:phosphatase activity"/>
    <property type="evidence" value="ECO:0007669"/>
    <property type="project" value="TreeGrafter"/>
</dbReference>
<dbReference type="InterPro" id="IPR013078">
    <property type="entry name" value="His_Pase_superF_clade-1"/>
</dbReference>
<evidence type="ECO:0000313" key="2">
    <source>
        <dbReference type="Proteomes" id="UP000243515"/>
    </source>
</evidence>
<sequence>MAPILHCTRHAQGEHNVGGAYFIHDPSLTEVGYEQCRVLEETFPYQSSIDVIVSSPLRRTLDTALCSFKPAISRGVKIVALPELQEISSVASDTGSEVSMLEKEFSKQIGPSGPIIDLSLLDERWYVKEGKYTPSSEALIARAKAARQWLRARPEKVIVVVGHGGFLHYLTNDWSGIGDAEHACAWENCHFRSYHFTDDEDAAIVETEESRAARGGTGVVPSKEQEQLYLRTMQLWEDRGFQNPLKMNSNPIS</sequence>
<dbReference type="EMBL" id="NPHW01002456">
    <property type="protein sequence ID" value="OXV11469.1"/>
    <property type="molecule type" value="Genomic_DNA"/>
</dbReference>
<dbReference type="Gene3D" id="3.40.50.1240">
    <property type="entry name" value="Phosphoglycerate mutase-like"/>
    <property type="match status" value="1"/>
</dbReference>